<feature type="signal peptide" evidence="2">
    <location>
        <begin position="1"/>
        <end position="31"/>
    </location>
</feature>
<gene>
    <name evidence="4" type="ORF">SAMN02745775_105169</name>
</gene>
<dbReference type="PANTHER" id="PTHR35936">
    <property type="entry name" value="MEMBRANE-BOUND LYTIC MUREIN TRANSGLYCOSYLASE F"/>
    <property type="match status" value="1"/>
</dbReference>
<dbReference type="SMART" id="SM00062">
    <property type="entry name" value="PBPb"/>
    <property type="match status" value="1"/>
</dbReference>
<organism evidence="4 5">
    <name type="scientific">Falsiroseomonas stagni DSM 19981</name>
    <dbReference type="NCBI Taxonomy" id="1123062"/>
    <lineage>
        <taxon>Bacteria</taxon>
        <taxon>Pseudomonadati</taxon>
        <taxon>Pseudomonadota</taxon>
        <taxon>Alphaproteobacteria</taxon>
        <taxon>Acetobacterales</taxon>
        <taxon>Roseomonadaceae</taxon>
        <taxon>Falsiroseomonas</taxon>
    </lineage>
</organism>
<feature type="chain" id="PRO_5011722174" evidence="2">
    <location>
        <begin position="32"/>
        <end position="279"/>
    </location>
</feature>
<dbReference type="SUPFAM" id="SSF53850">
    <property type="entry name" value="Periplasmic binding protein-like II"/>
    <property type="match status" value="1"/>
</dbReference>
<sequence length="279" mass="29982">MTSPGPMPRALPRRLLPALAAGLFAAPHARAAGEAPGAATGALGRILRSGIVRIGVWLEAPPWGSYDHDGTPDGAEVALARLLARDLGVRLRLQRLEVRDRIPALQEDRVDILAALVPVVPATRRHVAFASPHGELSVAVATRRASPVRSLADLAGLRVALPDNTFAAEEARTMLPPDTTQLLLPGLVACIDATAHGRADAAVSYGWLLRDLSLSRPELDIEPRFTVSHAHHALAMRLGEPDLLRFVNTFLYLRGADGTLAEIHERYLRGTPDVGPVFR</sequence>
<feature type="domain" description="Solute-binding protein family 3/N-terminal" evidence="3">
    <location>
        <begin position="51"/>
        <end position="271"/>
    </location>
</feature>
<keyword evidence="1 2" id="KW-0732">Signal</keyword>
<keyword evidence="5" id="KW-1185">Reference proteome</keyword>
<evidence type="ECO:0000313" key="5">
    <source>
        <dbReference type="Proteomes" id="UP000199473"/>
    </source>
</evidence>
<evidence type="ECO:0000256" key="1">
    <source>
        <dbReference type="ARBA" id="ARBA00022729"/>
    </source>
</evidence>
<reference evidence="4 5" key="1">
    <citation type="submission" date="2016-10" db="EMBL/GenBank/DDBJ databases">
        <authorList>
            <person name="de Groot N.N."/>
        </authorList>
    </citation>
    <scope>NUCLEOTIDE SEQUENCE [LARGE SCALE GENOMIC DNA]</scope>
    <source>
        <strain evidence="4 5">DSM 19981</strain>
    </source>
</reference>
<dbReference type="OrthoDB" id="6192933at2"/>
<evidence type="ECO:0000259" key="3">
    <source>
        <dbReference type="SMART" id="SM00062"/>
    </source>
</evidence>
<evidence type="ECO:0000256" key="2">
    <source>
        <dbReference type="SAM" id="SignalP"/>
    </source>
</evidence>
<name>A0A1I4BBW2_9PROT</name>
<protein>
    <submittedName>
        <fullName evidence="4">Extracellular solute-binding protein, family 3</fullName>
    </submittedName>
</protein>
<dbReference type="InterPro" id="IPR001638">
    <property type="entry name" value="Solute-binding_3/MltF_N"/>
</dbReference>
<dbReference type="Proteomes" id="UP000199473">
    <property type="component" value="Unassembled WGS sequence"/>
</dbReference>
<accession>A0A1I4BBW2</accession>
<dbReference type="Gene3D" id="3.40.190.10">
    <property type="entry name" value="Periplasmic binding protein-like II"/>
    <property type="match status" value="2"/>
</dbReference>
<dbReference type="EMBL" id="FOSQ01000005">
    <property type="protein sequence ID" value="SFK66274.1"/>
    <property type="molecule type" value="Genomic_DNA"/>
</dbReference>
<dbReference type="PANTHER" id="PTHR35936:SF17">
    <property type="entry name" value="ARGININE-BINDING EXTRACELLULAR PROTEIN ARTP"/>
    <property type="match status" value="1"/>
</dbReference>
<dbReference type="AlphaFoldDB" id="A0A1I4BBW2"/>
<proteinExistence type="predicted"/>
<evidence type="ECO:0000313" key="4">
    <source>
        <dbReference type="EMBL" id="SFK66274.1"/>
    </source>
</evidence>
<dbReference type="STRING" id="1123062.SAMN02745775_105169"/>
<dbReference type="Pfam" id="PF00497">
    <property type="entry name" value="SBP_bac_3"/>
    <property type="match status" value="1"/>
</dbReference>